<protein>
    <submittedName>
        <fullName evidence="2">KTSC domain containing protein</fullName>
    </submittedName>
</protein>
<evidence type="ECO:0000313" key="2">
    <source>
        <dbReference type="EMBL" id="CAB5221361.1"/>
    </source>
</evidence>
<accession>A0A6J7WTP1</accession>
<dbReference type="Pfam" id="PF13619">
    <property type="entry name" value="KTSC"/>
    <property type="match status" value="1"/>
</dbReference>
<sequence>MLKVQSSWVDSIAYVRGNLQVKTLEDRNYIYLGVPKSVFSGLLKAKSQGAYLNKRIINKYECVALFPTDG</sequence>
<evidence type="ECO:0000259" key="1">
    <source>
        <dbReference type="Pfam" id="PF13619"/>
    </source>
</evidence>
<gene>
    <name evidence="2" type="ORF">UFOVP244_145</name>
</gene>
<dbReference type="EMBL" id="LR798292">
    <property type="protein sequence ID" value="CAB5221361.1"/>
    <property type="molecule type" value="Genomic_DNA"/>
</dbReference>
<reference evidence="2" key="1">
    <citation type="submission" date="2020-05" db="EMBL/GenBank/DDBJ databases">
        <authorList>
            <person name="Chiriac C."/>
            <person name="Salcher M."/>
            <person name="Ghai R."/>
            <person name="Kavagutti S V."/>
        </authorList>
    </citation>
    <scope>NUCLEOTIDE SEQUENCE</scope>
</reference>
<organism evidence="2">
    <name type="scientific">uncultured Caudovirales phage</name>
    <dbReference type="NCBI Taxonomy" id="2100421"/>
    <lineage>
        <taxon>Viruses</taxon>
        <taxon>Duplodnaviria</taxon>
        <taxon>Heunggongvirae</taxon>
        <taxon>Uroviricota</taxon>
        <taxon>Caudoviricetes</taxon>
        <taxon>Peduoviridae</taxon>
        <taxon>Maltschvirus</taxon>
        <taxon>Maltschvirus maltsch</taxon>
    </lineage>
</organism>
<proteinExistence type="predicted"/>
<dbReference type="InterPro" id="IPR025309">
    <property type="entry name" value="KTSC_dom"/>
</dbReference>
<name>A0A6J7WTP1_9CAUD</name>
<feature type="domain" description="KTSC" evidence="1">
    <location>
        <begin position="5"/>
        <end position="60"/>
    </location>
</feature>